<sequence>MAQQDDYFAEVYRALNSWLNKVKVEQKPRINELMAQAKLYAVALEHMSEEKLQQFSDNLKYDLYDFYQLNRKQAQDSLYLTLLNEALWENLAGLTDKAQVEWFELIDDFSHDGVYRQGDIIGFGELACNECDEVVHITHRSEVQVCSHCGHDTFTRVPLKP</sequence>
<dbReference type="RefSeq" id="WP_215979278.1">
    <property type="nucleotide sequence ID" value="NZ_BAAAFA010000011.1"/>
</dbReference>
<dbReference type="Proteomes" id="UP001500021">
    <property type="component" value="Unassembled WGS sequence"/>
</dbReference>
<proteinExistence type="predicted"/>
<protein>
    <recommendedName>
        <fullName evidence="3">Zinc ribbon-containing protein</fullName>
    </recommendedName>
</protein>
<name>A0ABN1LAA3_9GAMM</name>
<reference evidence="1 2" key="1">
    <citation type="journal article" date="2019" name="Int. J. Syst. Evol. Microbiol.">
        <title>The Global Catalogue of Microorganisms (GCM) 10K type strain sequencing project: providing services to taxonomists for standard genome sequencing and annotation.</title>
        <authorList>
            <consortium name="The Broad Institute Genomics Platform"/>
            <consortium name="The Broad Institute Genome Sequencing Center for Infectious Disease"/>
            <person name="Wu L."/>
            <person name="Ma J."/>
        </authorList>
    </citation>
    <scope>NUCLEOTIDE SEQUENCE [LARGE SCALE GENOMIC DNA]</scope>
    <source>
        <strain evidence="1 2">JCM 15608</strain>
    </source>
</reference>
<dbReference type="EMBL" id="BAAAFA010000011">
    <property type="protein sequence ID" value="GAA0822432.1"/>
    <property type="molecule type" value="Genomic_DNA"/>
</dbReference>
<evidence type="ECO:0000313" key="2">
    <source>
        <dbReference type="Proteomes" id="UP001500021"/>
    </source>
</evidence>
<comment type="caution">
    <text evidence="1">The sequence shown here is derived from an EMBL/GenBank/DDBJ whole genome shotgun (WGS) entry which is preliminary data.</text>
</comment>
<dbReference type="InterPro" id="IPR009912">
    <property type="entry name" value="DUF1451"/>
</dbReference>
<dbReference type="Pfam" id="PF07295">
    <property type="entry name" value="DUF1451"/>
    <property type="match status" value="1"/>
</dbReference>
<evidence type="ECO:0008006" key="3">
    <source>
        <dbReference type="Google" id="ProtNLM"/>
    </source>
</evidence>
<accession>A0ABN1LAA3</accession>
<keyword evidence="2" id="KW-1185">Reference proteome</keyword>
<organism evidence="1 2">
    <name type="scientific">Colwellia asteriadis</name>
    <dbReference type="NCBI Taxonomy" id="517723"/>
    <lineage>
        <taxon>Bacteria</taxon>
        <taxon>Pseudomonadati</taxon>
        <taxon>Pseudomonadota</taxon>
        <taxon>Gammaproteobacteria</taxon>
        <taxon>Alteromonadales</taxon>
        <taxon>Colwelliaceae</taxon>
        <taxon>Colwellia</taxon>
    </lineage>
</organism>
<gene>
    <name evidence="1" type="ORF">GCM10009111_30750</name>
</gene>
<evidence type="ECO:0000313" key="1">
    <source>
        <dbReference type="EMBL" id="GAA0822432.1"/>
    </source>
</evidence>